<evidence type="ECO:0000313" key="1">
    <source>
        <dbReference type="EMBL" id="JAH02932.1"/>
    </source>
</evidence>
<reference evidence="1" key="1">
    <citation type="submission" date="2014-11" db="EMBL/GenBank/DDBJ databases">
        <authorList>
            <person name="Amaro Gonzalez C."/>
        </authorList>
    </citation>
    <scope>NUCLEOTIDE SEQUENCE</scope>
</reference>
<sequence>MLIAAFKVEFEASLRSKNPTFLATVL</sequence>
<organism evidence="1">
    <name type="scientific">Anguilla anguilla</name>
    <name type="common">European freshwater eel</name>
    <name type="synonym">Muraena anguilla</name>
    <dbReference type="NCBI Taxonomy" id="7936"/>
    <lineage>
        <taxon>Eukaryota</taxon>
        <taxon>Metazoa</taxon>
        <taxon>Chordata</taxon>
        <taxon>Craniata</taxon>
        <taxon>Vertebrata</taxon>
        <taxon>Euteleostomi</taxon>
        <taxon>Actinopterygii</taxon>
        <taxon>Neopterygii</taxon>
        <taxon>Teleostei</taxon>
        <taxon>Anguilliformes</taxon>
        <taxon>Anguillidae</taxon>
        <taxon>Anguilla</taxon>
    </lineage>
</organism>
<dbReference type="EMBL" id="GBXM01105645">
    <property type="protein sequence ID" value="JAH02932.1"/>
    <property type="molecule type" value="Transcribed_RNA"/>
</dbReference>
<protein>
    <submittedName>
        <fullName evidence="1">Uncharacterized protein</fullName>
    </submittedName>
</protein>
<accession>A0A0E9PF90</accession>
<name>A0A0E9PF90_ANGAN</name>
<reference evidence="1" key="2">
    <citation type="journal article" date="2015" name="Fish Shellfish Immunol.">
        <title>Early steps in the European eel (Anguilla anguilla)-Vibrio vulnificus interaction in the gills: Role of the RtxA13 toxin.</title>
        <authorList>
            <person name="Callol A."/>
            <person name="Pajuelo D."/>
            <person name="Ebbesson L."/>
            <person name="Teles M."/>
            <person name="MacKenzie S."/>
            <person name="Amaro C."/>
        </authorList>
    </citation>
    <scope>NUCLEOTIDE SEQUENCE</scope>
</reference>
<dbReference type="AlphaFoldDB" id="A0A0E9PF90"/>
<proteinExistence type="predicted"/>